<dbReference type="RefSeq" id="WP_168134984.1">
    <property type="nucleotide sequence ID" value="NZ_JAAVJH010000007.1"/>
</dbReference>
<evidence type="ECO:0000313" key="1">
    <source>
        <dbReference type="EMBL" id="NJR79422.1"/>
    </source>
</evidence>
<proteinExistence type="predicted"/>
<name>A0ABX1CN75_9SPHN</name>
<comment type="caution">
    <text evidence="1">The sequence shown here is derived from an EMBL/GenBank/DDBJ whole genome shotgun (WGS) entry which is preliminary data.</text>
</comment>
<keyword evidence="2" id="KW-1185">Reference proteome</keyword>
<sequence>MPVAVQTFAKSTLPQGFGSEGRVRFLKSMDWGFRAQDKTNVEPGIEILPQTSGYFCLIDDPHHNGAGVRAFPGADMSQFTCDHGDGTVTYGHKGARLYWADVAIAPGGKLQFHYIFLRGQQNNPFNAFAQFLAVRPTGEIVRRSSFAQTKDAGPVEHGRFYRWRAHPPIVFAAGFAGTLQWVVTNGQRRARGDPMVHPDTDLHPSGLAIDFISIIA</sequence>
<protein>
    <submittedName>
        <fullName evidence="1">Uncharacterized protein</fullName>
    </submittedName>
</protein>
<dbReference type="Proteomes" id="UP000732399">
    <property type="component" value="Unassembled WGS sequence"/>
</dbReference>
<accession>A0ABX1CN75</accession>
<evidence type="ECO:0000313" key="2">
    <source>
        <dbReference type="Proteomes" id="UP000732399"/>
    </source>
</evidence>
<reference evidence="1 2" key="1">
    <citation type="submission" date="2020-03" db="EMBL/GenBank/DDBJ databases">
        <authorList>
            <person name="Wang L."/>
            <person name="He N."/>
            <person name="Li Y."/>
            <person name="Fang Y."/>
            <person name="Zhang F."/>
        </authorList>
    </citation>
    <scope>NUCLEOTIDE SEQUENCE [LARGE SCALE GENOMIC DNA]</scope>
    <source>
        <strain evidence="1 2">36D10-4-7</strain>
    </source>
</reference>
<gene>
    <name evidence="1" type="ORF">HBH26_12600</name>
</gene>
<dbReference type="EMBL" id="JAAVJH010000007">
    <property type="protein sequence ID" value="NJR79422.1"/>
    <property type="molecule type" value="Genomic_DNA"/>
</dbReference>
<organism evidence="1 2">
    <name type="scientific">Sphingomonas corticis</name>
    <dbReference type="NCBI Taxonomy" id="2722791"/>
    <lineage>
        <taxon>Bacteria</taxon>
        <taxon>Pseudomonadati</taxon>
        <taxon>Pseudomonadota</taxon>
        <taxon>Alphaproteobacteria</taxon>
        <taxon>Sphingomonadales</taxon>
        <taxon>Sphingomonadaceae</taxon>
        <taxon>Sphingomonas</taxon>
    </lineage>
</organism>